<keyword evidence="2" id="KW-1185">Reference proteome</keyword>
<dbReference type="VEuPathDB" id="AmoebaDB:DICPUDRAFT_74663"/>
<dbReference type="Proteomes" id="UP000001064">
    <property type="component" value="Unassembled WGS sequence"/>
</dbReference>
<proteinExistence type="predicted"/>
<protein>
    <submittedName>
        <fullName evidence="1">Uncharacterized protein</fullName>
    </submittedName>
</protein>
<gene>
    <name evidence="1" type="ORF">DICPUDRAFT_74663</name>
</gene>
<dbReference type="EMBL" id="GL870951">
    <property type="protein sequence ID" value="EGC39797.1"/>
    <property type="molecule type" value="Genomic_DNA"/>
</dbReference>
<organism evidence="1 2">
    <name type="scientific">Dictyostelium purpureum</name>
    <name type="common">Slime mold</name>
    <dbReference type="NCBI Taxonomy" id="5786"/>
    <lineage>
        <taxon>Eukaryota</taxon>
        <taxon>Amoebozoa</taxon>
        <taxon>Evosea</taxon>
        <taxon>Eumycetozoa</taxon>
        <taxon>Dictyostelia</taxon>
        <taxon>Dictyosteliales</taxon>
        <taxon>Dictyosteliaceae</taxon>
        <taxon>Dictyostelium</taxon>
    </lineage>
</organism>
<reference evidence="2" key="1">
    <citation type="journal article" date="2011" name="Genome Biol.">
        <title>Comparative genomics of the social amoebae Dictyostelium discoideum and Dictyostelium purpureum.</title>
        <authorList>
            <consortium name="US DOE Joint Genome Institute (JGI-PGF)"/>
            <person name="Sucgang R."/>
            <person name="Kuo A."/>
            <person name="Tian X."/>
            <person name="Salerno W."/>
            <person name="Parikh A."/>
            <person name="Feasley C.L."/>
            <person name="Dalin E."/>
            <person name="Tu H."/>
            <person name="Huang E."/>
            <person name="Barry K."/>
            <person name="Lindquist E."/>
            <person name="Shapiro H."/>
            <person name="Bruce D."/>
            <person name="Schmutz J."/>
            <person name="Salamov A."/>
            <person name="Fey P."/>
            <person name="Gaudet P."/>
            <person name="Anjard C."/>
            <person name="Babu M.M."/>
            <person name="Basu S."/>
            <person name="Bushmanova Y."/>
            <person name="van der Wel H."/>
            <person name="Katoh-Kurasawa M."/>
            <person name="Dinh C."/>
            <person name="Coutinho P.M."/>
            <person name="Saito T."/>
            <person name="Elias M."/>
            <person name="Schaap P."/>
            <person name="Kay R.R."/>
            <person name="Henrissat B."/>
            <person name="Eichinger L."/>
            <person name="Rivero F."/>
            <person name="Putnam N.H."/>
            <person name="West C.M."/>
            <person name="Loomis W.F."/>
            <person name="Chisholm R.L."/>
            <person name="Shaulsky G."/>
            <person name="Strassmann J.E."/>
            <person name="Queller D.C."/>
            <person name="Kuspa A."/>
            <person name="Grigoriev I.V."/>
        </authorList>
    </citation>
    <scope>NUCLEOTIDE SEQUENCE [LARGE SCALE GENOMIC DNA]</scope>
    <source>
        <strain evidence="2">QSDP1</strain>
    </source>
</reference>
<dbReference type="InParanoid" id="F0Z8E3"/>
<dbReference type="KEGG" id="dpp:DICPUDRAFT_74663"/>
<dbReference type="OrthoDB" id="10545686at2759"/>
<dbReference type="GeneID" id="10509569"/>
<dbReference type="RefSeq" id="XP_003283664.1">
    <property type="nucleotide sequence ID" value="XM_003283616.1"/>
</dbReference>
<accession>F0Z8E3</accession>
<dbReference type="AlphaFoldDB" id="F0Z8E3"/>
<evidence type="ECO:0000313" key="1">
    <source>
        <dbReference type="EMBL" id="EGC39797.1"/>
    </source>
</evidence>
<name>F0Z8E3_DICPU</name>
<evidence type="ECO:0000313" key="2">
    <source>
        <dbReference type="Proteomes" id="UP000001064"/>
    </source>
</evidence>
<sequence>MASVHIHSQPKGLTRLYANALKLYRAVYVLFNWIEGFLCKETLTQGSPRVNLCTILIERYINFTGLSKLFAECLIKHPNIYSNAITACSKNFKSCRTKEAAKECNEICLDKNAECRNLSGITCWEDYKSCTEKCNE</sequence>